<dbReference type="Gramene" id="Pp3c9_903V3.1">
    <property type="protein sequence ID" value="Pp3c9_903V3.1"/>
    <property type="gene ID" value="Pp3c9_903"/>
</dbReference>
<dbReference type="OMA" id="SHRVMRT"/>
<dbReference type="AlphaFoldDB" id="A0A2K1K1H9"/>
<protein>
    <submittedName>
        <fullName evidence="6 7">Uncharacterized protein</fullName>
    </submittedName>
</protein>
<keyword evidence="2" id="KW-0328">Glycosyltransferase</keyword>
<dbReference type="GO" id="GO:0015020">
    <property type="term" value="F:glucuronosyltransferase activity"/>
    <property type="evidence" value="ECO:0007669"/>
    <property type="project" value="InterPro"/>
</dbReference>
<comment type="subcellular location">
    <subcellularLocation>
        <location evidence="1">Membrane</location>
        <topology evidence="1">Single-pass type II membrane protein</topology>
    </subcellularLocation>
</comment>
<dbReference type="InterPro" id="IPR044610">
    <property type="entry name" value="GLCAT14A/B/C"/>
</dbReference>
<dbReference type="EMBL" id="ABEU02000009">
    <property type="protein sequence ID" value="PNR47620.1"/>
    <property type="molecule type" value="Genomic_DNA"/>
</dbReference>
<evidence type="ECO:0000256" key="1">
    <source>
        <dbReference type="ARBA" id="ARBA00004606"/>
    </source>
</evidence>
<proteinExistence type="predicted"/>
<dbReference type="PaxDb" id="3218-PP1S90_77V6.1"/>
<name>A0A2K1K1H9_PHYPA</name>
<dbReference type="GO" id="GO:0016020">
    <property type="term" value="C:membrane"/>
    <property type="evidence" value="ECO:0007669"/>
    <property type="project" value="UniProtKB-SubCell"/>
</dbReference>
<dbReference type="GeneID" id="112286797"/>
<dbReference type="OrthoDB" id="2019572at2759"/>
<dbReference type="PANTHER" id="PTHR45719">
    <property type="entry name" value="GLYCOSYLTRANSFERASE"/>
    <property type="match status" value="1"/>
</dbReference>
<dbReference type="PANTHER" id="PTHR45719:SF3">
    <property type="entry name" value="BETA-GLUCURONOSYLTRANSFERASE GLCAT14A"/>
    <property type="match status" value="1"/>
</dbReference>
<dbReference type="Pfam" id="PF02485">
    <property type="entry name" value="Branch"/>
    <property type="match status" value="1"/>
</dbReference>
<evidence type="ECO:0000256" key="2">
    <source>
        <dbReference type="ARBA" id="ARBA00022676"/>
    </source>
</evidence>
<evidence type="ECO:0000313" key="6">
    <source>
        <dbReference type="EMBL" id="PNR47620.1"/>
    </source>
</evidence>
<keyword evidence="9" id="KW-1185">Reference proteome</keyword>
<evidence type="ECO:0000256" key="4">
    <source>
        <dbReference type="ARBA" id="ARBA00023136"/>
    </source>
</evidence>
<sequence length="454" mass="52266">MMRVGSLSQSRLPTSSRFSRSAEKAAYEMRKLMQVSLSVSNMEQRWILSLLASAMISIALLLLANLTWGFRGYQPVLSVQRSRYSNQLQSTLEITNNRTMAILPPPPKLAYLISGTKGDGRRMQRLLRALYHPHNYYLLHLDLEAPMRERAELVWHVKKQLVYEEVMNVFVIGKSNLVTYRGPTMVAATLHGAAILLRKAKDWDWFINLSASDYPLVTQDDLLHVFSYLPKDLNFIEHTSALGWKEFQRARPIIMDPGLYQKKKTNIYWTTQKRASPSAFRLFTGSAWIALTRSFMEYCNVGWDNLPRTALMYYTNFLSSPEGYFQTVICNSREFRNTTVNHDLHFIAWHNPPRQHPITLSFTFYRNMTKSGAPFARKFDKGSAVLDKIDREILNRRMNEFTPGGWCIGLNDDPCGVRGDPTLLRPGPGSRRFEELVVRLLAHPNFRSQQCVGT</sequence>
<dbReference type="Proteomes" id="UP000006727">
    <property type="component" value="Chromosome 9"/>
</dbReference>
<evidence type="ECO:0000256" key="5">
    <source>
        <dbReference type="ARBA" id="ARBA00023180"/>
    </source>
</evidence>
<gene>
    <name evidence="8" type="primary">LOC112286797</name>
    <name evidence="6" type="ORF">PHYPA_012093</name>
</gene>
<evidence type="ECO:0000313" key="8">
    <source>
        <dbReference type="EnsemblPlants" id="Pp3c9_903V3.1"/>
    </source>
</evidence>
<reference evidence="7" key="3">
    <citation type="submission" date="2020-12" db="UniProtKB">
        <authorList>
            <consortium name="EnsemblPlants"/>
        </authorList>
    </citation>
    <scope>IDENTIFICATION</scope>
</reference>
<evidence type="ECO:0000313" key="9">
    <source>
        <dbReference type="Proteomes" id="UP000006727"/>
    </source>
</evidence>
<dbReference type="Gramene" id="Pp3c9_900V3.1">
    <property type="protein sequence ID" value="Pp3c9_900V3.1"/>
    <property type="gene ID" value="Pp3c9_900"/>
</dbReference>
<dbReference type="KEGG" id="ppp:112286797"/>
<keyword evidence="3" id="KW-0808">Transferase</keyword>
<evidence type="ECO:0000313" key="7">
    <source>
        <dbReference type="EnsemblPlants" id="Pp3c9_900V3.1"/>
    </source>
</evidence>
<dbReference type="EnsemblPlants" id="Pp3c9_903V3.1">
    <property type="protein sequence ID" value="Pp3c9_903V3.1"/>
    <property type="gene ID" value="Pp3c9_903"/>
</dbReference>
<dbReference type="EnsemblPlants" id="Pp3c9_900V3.1">
    <property type="protein sequence ID" value="Pp3c9_900V3.1"/>
    <property type="gene ID" value="Pp3c9_900"/>
</dbReference>
<accession>A0A2K1K1H9</accession>
<organism evidence="6">
    <name type="scientific">Physcomitrium patens</name>
    <name type="common">Spreading-leaved earth moss</name>
    <name type="synonym">Physcomitrella patens</name>
    <dbReference type="NCBI Taxonomy" id="3218"/>
    <lineage>
        <taxon>Eukaryota</taxon>
        <taxon>Viridiplantae</taxon>
        <taxon>Streptophyta</taxon>
        <taxon>Embryophyta</taxon>
        <taxon>Bryophyta</taxon>
        <taxon>Bryophytina</taxon>
        <taxon>Bryopsida</taxon>
        <taxon>Funariidae</taxon>
        <taxon>Funariales</taxon>
        <taxon>Funariaceae</taxon>
        <taxon>Physcomitrium</taxon>
    </lineage>
</organism>
<reference evidence="6 9" key="2">
    <citation type="journal article" date="2018" name="Plant J.">
        <title>The Physcomitrella patens chromosome-scale assembly reveals moss genome structure and evolution.</title>
        <authorList>
            <person name="Lang D."/>
            <person name="Ullrich K.K."/>
            <person name="Murat F."/>
            <person name="Fuchs J."/>
            <person name="Jenkins J."/>
            <person name="Haas F.B."/>
            <person name="Piednoel M."/>
            <person name="Gundlach H."/>
            <person name="Van Bel M."/>
            <person name="Meyberg R."/>
            <person name="Vives C."/>
            <person name="Morata J."/>
            <person name="Symeonidi A."/>
            <person name="Hiss M."/>
            <person name="Muchero W."/>
            <person name="Kamisugi Y."/>
            <person name="Saleh O."/>
            <person name="Blanc G."/>
            <person name="Decker E.L."/>
            <person name="van Gessel N."/>
            <person name="Grimwood J."/>
            <person name="Hayes R.D."/>
            <person name="Graham S.W."/>
            <person name="Gunter L.E."/>
            <person name="McDaniel S.F."/>
            <person name="Hoernstein S.N.W."/>
            <person name="Larsson A."/>
            <person name="Li F.W."/>
            <person name="Perroud P.F."/>
            <person name="Phillips J."/>
            <person name="Ranjan P."/>
            <person name="Rokshar D.S."/>
            <person name="Rothfels C.J."/>
            <person name="Schneider L."/>
            <person name="Shu S."/>
            <person name="Stevenson D.W."/>
            <person name="Thummler F."/>
            <person name="Tillich M."/>
            <person name="Villarreal Aguilar J.C."/>
            <person name="Widiez T."/>
            <person name="Wong G.K."/>
            <person name="Wymore A."/>
            <person name="Zhang Y."/>
            <person name="Zimmer A.D."/>
            <person name="Quatrano R.S."/>
            <person name="Mayer K.F.X."/>
            <person name="Goodstein D."/>
            <person name="Casacuberta J.M."/>
            <person name="Vandepoele K."/>
            <person name="Reski R."/>
            <person name="Cuming A.C."/>
            <person name="Tuskan G.A."/>
            <person name="Maumus F."/>
            <person name="Salse J."/>
            <person name="Schmutz J."/>
            <person name="Rensing S.A."/>
        </authorList>
    </citation>
    <scope>NUCLEOTIDE SEQUENCE [LARGE SCALE GENOMIC DNA]</scope>
    <source>
        <strain evidence="7 9">cv. Gransden 2004</strain>
    </source>
</reference>
<reference evidence="6 9" key="1">
    <citation type="journal article" date="2008" name="Science">
        <title>The Physcomitrella genome reveals evolutionary insights into the conquest of land by plants.</title>
        <authorList>
            <person name="Rensing S."/>
            <person name="Lang D."/>
            <person name="Zimmer A."/>
            <person name="Terry A."/>
            <person name="Salamov A."/>
            <person name="Shapiro H."/>
            <person name="Nishiyama T."/>
            <person name="Perroud P.-F."/>
            <person name="Lindquist E."/>
            <person name="Kamisugi Y."/>
            <person name="Tanahashi T."/>
            <person name="Sakakibara K."/>
            <person name="Fujita T."/>
            <person name="Oishi K."/>
            <person name="Shin-I T."/>
            <person name="Kuroki Y."/>
            <person name="Toyoda A."/>
            <person name="Suzuki Y."/>
            <person name="Hashimoto A."/>
            <person name="Yamaguchi K."/>
            <person name="Sugano A."/>
            <person name="Kohara Y."/>
            <person name="Fujiyama A."/>
            <person name="Anterola A."/>
            <person name="Aoki S."/>
            <person name="Ashton N."/>
            <person name="Barbazuk W.B."/>
            <person name="Barker E."/>
            <person name="Bennetzen J."/>
            <person name="Bezanilla M."/>
            <person name="Blankenship R."/>
            <person name="Cho S.H."/>
            <person name="Dutcher S."/>
            <person name="Estelle M."/>
            <person name="Fawcett J.A."/>
            <person name="Gundlach H."/>
            <person name="Hanada K."/>
            <person name="Heyl A."/>
            <person name="Hicks K.A."/>
            <person name="Hugh J."/>
            <person name="Lohr M."/>
            <person name="Mayer K."/>
            <person name="Melkozernov A."/>
            <person name="Murata T."/>
            <person name="Nelson D."/>
            <person name="Pils B."/>
            <person name="Prigge M."/>
            <person name="Reiss B."/>
            <person name="Renner T."/>
            <person name="Rombauts S."/>
            <person name="Rushton P."/>
            <person name="Sanderfoot A."/>
            <person name="Schween G."/>
            <person name="Shiu S.-H."/>
            <person name="Stueber K."/>
            <person name="Theodoulou F.L."/>
            <person name="Tu H."/>
            <person name="Van de Peer Y."/>
            <person name="Verrier P.J."/>
            <person name="Waters E."/>
            <person name="Wood A."/>
            <person name="Yang L."/>
            <person name="Cove D."/>
            <person name="Cuming A."/>
            <person name="Hasebe M."/>
            <person name="Lucas S."/>
            <person name="Mishler D.B."/>
            <person name="Reski R."/>
            <person name="Grigoriev I."/>
            <person name="Quatrano R.S."/>
            <person name="Boore J.L."/>
        </authorList>
    </citation>
    <scope>NUCLEOTIDE SEQUENCE [LARGE SCALE GENOMIC DNA]</scope>
    <source>
        <strain evidence="7 9">cv. Gransden 2004</strain>
    </source>
</reference>
<keyword evidence="5" id="KW-0325">Glycoprotein</keyword>
<dbReference type="RefSeq" id="XP_024384845.1">
    <property type="nucleotide sequence ID" value="XM_024529077.2"/>
</dbReference>
<evidence type="ECO:0000256" key="3">
    <source>
        <dbReference type="ARBA" id="ARBA00022679"/>
    </source>
</evidence>
<dbReference type="InterPro" id="IPR003406">
    <property type="entry name" value="Glyco_trans_14"/>
</dbReference>
<keyword evidence="4" id="KW-0472">Membrane</keyword>